<protein>
    <submittedName>
        <fullName evidence="2">Uncharacterized protein</fullName>
    </submittedName>
</protein>
<gene>
    <name evidence="2" type="ORF">CCACVL1_15971</name>
</gene>
<dbReference type="AlphaFoldDB" id="A0A1R3I049"/>
<feature type="region of interest" description="Disordered" evidence="1">
    <location>
        <begin position="1"/>
        <end position="88"/>
    </location>
</feature>
<comment type="caution">
    <text evidence="2">The sequence shown here is derived from an EMBL/GenBank/DDBJ whole genome shotgun (WGS) entry which is preliminary data.</text>
</comment>
<dbReference type="OrthoDB" id="10460846at2759"/>
<evidence type="ECO:0000313" key="2">
    <source>
        <dbReference type="EMBL" id="OMO75964.1"/>
    </source>
</evidence>
<feature type="compositionally biased region" description="Low complexity" evidence="1">
    <location>
        <begin position="69"/>
        <end position="80"/>
    </location>
</feature>
<dbReference type="Proteomes" id="UP000188268">
    <property type="component" value="Unassembled WGS sequence"/>
</dbReference>
<feature type="compositionally biased region" description="Polar residues" evidence="1">
    <location>
        <begin position="8"/>
        <end position="22"/>
    </location>
</feature>
<sequence>MKRKRLLSRNQRISRENSASHGNSREDPSSLGSCIENTSHRENPSGSRPNPSGSSPNNSNEDNLNVATSSQGGNSNNSDGPASDHHKTVVTIVDQNGERKLVKTTAKLLFAAPHPQGRVVVRGNVKG</sequence>
<proteinExistence type="predicted"/>
<organism evidence="2 3">
    <name type="scientific">Corchorus capsularis</name>
    <name type="common">Jute</name>
    <dbReference type="NCBI Taxonomy" id="210143"/>
    <lineage>
        <taxon>Eukaryota</taxon>
        <taxon>Viridiplantae</taxon>
        <taxon>Streptophyta</taxon>
        <taxon>Embryophyta</taxon>
        <taxon>Tracheophyta</taxon>
        <taxon>Spermatophyta</taxon>
        <taxon>Magnoliopsida</taxon>
        <taxon>eudicotyledons</taxon>
        <taxon>Gunneridae</taxon>
        <taxon>Pentapetalae</taxon>
        <taxon>rosids</taxon>
        <taxon>malvids</taxon>
        <taxon>Malvales</taxon>
        <taxon>Malvaceae</taxon>
        <taxon>Grewioideae</taxon>
        <taxon>Apeibeae</taxon>
        <taxon>Corchorus</taxon>
    </lineage>
</organism>
<dbReference type="Gramene" id="OMO75964">
    <property type="protein sequence ID" value="OMO75964"/>
    <property type="gene ID" value="CCACVL1_15971"/>
</dbReference>
<evidence type="ECO:0000256" key="1">
    <source>
        <dbReference type="SAM" id="MobiDB-lite"/>
    </source>
</evidence>
<accession>A0A1R3I049</accession>
<evidence type="ECO:0000313" key="3">
    <source>
        <dbReference type="Proteomes" id="UP000188268"/>
    </source>
</evidence>
<keyword evidence="3" id="KW-1185">Reference proteome</keyword>
<reference evidence="2 3" key="1">
    <citation type="submission" date="2013-09" db="EMBL/GenBank/DDBJ databases">
        <title>Corchorus capsularis genome sequencing.</title>
        <authorList>
            <person name="Alam M."/>
            <person name="Haque M.S."/>
            <person name="Islam M.S."/>
            <person name="Emdad E.M."/>
            <person name="Islam M.M."/>
            <person name="Ahmed B."/>
            <person name="Halim A."/>
            <person name="Hossen Q.M.M."/>
            <person name="Hossain M.Z."/>
            <person name="Ahmed R."/>
            <person name="Khan M.M."/>
            <person name="Islam R."/>
            <person name="Rashid M.M."/>
            <person name="Khan S.A."/>
            <person name="Rahman M.S."/>
            <person name="Alam M."/>
        </authorList>
    </citation>
    <scope>NUCLEOTIDE SEQUENCE [LARGE SCALE GENOMIC DNA]</scope>
    <source>
        <strain evidence="3">cv. CVL-1</strain>
        <tissue evidence="2">Whole seedling</tissue>
    </source>
</reference>
<name>A0A1R3I049_COCAP</name>
<feature type="compositionally biased region" description="Low complexity" evidence="1">
    <location>
        <begin position="44"/>
        <end position="61"/>
    </location>
</feature>
<dbReference type="EMBL" id="AWWV01010923">
    <property type="protein sequence ID" value="OMO75964.1"/>
    <property type="molecule type" value="Genomic_DNA"/>
</dbReference>